<dbReference type="EMBL" id="MU826353">
    <property type="protein sequence ID" value="KAJ7380586.1"/>
    <property type="molecule type" value="Genomic_DNA"/>
</dbReference>
<comment type="caution">
    <text evidence="1">The sequence shown here is derived from an EMBL/GenBank/DDBJ whole genome shotgun (WGS) entry which is preliminary data.</text>
</comment>
<accession>A0A9W9ZFJ2</accession>
<keyword evidence="2" id="KW-1185">Reference proteome</keyword>
<protein>
    <submittedName>
        <fullName evidence="1">Uncharacterized protein</fullName>
    </submittedName>
</protein>
<gene>
    <name evidence="1" type="ORF">OS493_009053</name>
</gene>
<dbReference type="OrthoDB" id="7692185at2759"/>
<organism evidence="1 2">
    <name type="scientific">Desmophyllum pertusum</name>
    <dbReference type="NCBI Taxonomy" id="174260"/>
    <lineage>
        <taxon>Eukaryota</taxon>
        <taxon>Metazoa</taxon>
        <taxon>Cnidaria</taxon>
        <taxon>Anthozoa</taxon>
        <taxon>Hexacorallia</taxon>
        <taxon>Scleractinia</taxon>
        <taxon>Caryophylliina</taxon>
        <taxon>Caryophylliidae</taxon>
        <taxon>Desmophyllum</taxon>
    </lineage>
</organism>
<evidence type="ECO:0000313" key="1">
    <source>
        <dbReference type="EMBL" id="KAJ7380586.1"/>
    </source>
</evidence>
<dbReference type="Proteomes" id="UP001163046">
    <property type="component" value="Unassembled WGS sequence"/>
</dbReference>
<reference evidence="1" key="1">
    <citation type="submission" date="2023-01" db="EMBL/GenBank/DDBJ databases">
        <title>Genome assembly of the deep-sea coral Lophelia pertusa.</title>
        <authorList>
            <person name="Herrera S."/>
            <person name="Cordes E."/>
        </authorList>
    </citation>
    <scope>NUCLEOTIDE SEQUENCE</scope>
    <source>
        <strain evidence="1">USNM1676648</strain>
        <tissue evidence="1">Polyp</tissue>
    </source>
</reference>
<dbReference type="AlphaFoldDB" id="A0A9W9ZFJ2"/>
<sequence>MPRLRNQKYVLQKVPWGRQRGVDPEPHDCRLNHVGSAKAMEGFIAVELCQKEQYQVLIASGTTATADTSVNIARTQKAIGSQRSQVEGTFAVMN</sequence>
<name>A0A9W9ZFJ2_9CNID</name>
<proteinExistence type="predicted"/>
<evidence type="ECO:0000313" key="2">
    <source>
        <dbReference type="Proteomes" id="UP001163046"/>
    </source>
</evidence>